<keyword evidence="3" id="KW-1185">Reference proteome</keyword>
<accession>A0ABV7ABM0</accession>
<protein>
    <submittedName>
        <fullName evidence="2">Uncharacterized protein</fullName>
    </submittedName>
</protein>
<gene>
    <name evidence="2" type="ORF">ACFOES_00855</name>
</gene>
<dbReference type="RefSeq" id="WP_377830936.1">
    <property type="nucleotide sequence ID" value="NZ_JBHRSK010000001.1"/>
</dbReference>
<keyword evidence="1" id="KW-1133">Transmembrane helix</keyword>
<comment type="caution">
    <text evidence="2">The sequence shown here is derived from an EMBL/GenBank/DDBJ whole genome shotgun (WGS) entry which is preliminary data.</text>
</comment>
<keyword evidence="1" id="KW-0472">Membrane</keyword>
<evidence type="ECO:0000256" key="1">
    <source>
        <dbReference type="SAM" id="Phobius"/>
    </source>
</evidence>
<organism evidence="2 3">
    <name type="scientific">Acidimangrovimonas pyrenivorans</name>
    <dbReference type="NCBI Taxonomy" id="2030798"/>
    <lineage>
        <taxon>Bacteria</taxon>
        <taxon>Pseudomonadati</taxon>
        <taxon>Pseudomonadota</taxon>
        <taxon>Alphaproteobacteria</taxon>
        <taxon>Rhodobacterales</taxon>
        <taxon>Paracoccaceae</taxon>
        <taxon>Acidimangrovimonas</taxon>
    </lineage>
</organism>
<feature type="transmembrane region" description="Helical" evidence="1">
    <location>
        <begin position="28"/>
        <end position="47"/>
    </location>
</feature>
<evidence type="ECO:0000313" key="2">
    <source>
        <dbReference type="EMBL" id="MFC2966632.1"/>
    </source>
</evidence>
<reference evidence="3" key="1">
    <citation type="journal article" date="2019" name="Int. J. Syst. Evol. Microbiol.">
        <title>The Global Catalogue of Microorganisms (GCM) 10K type strain sequencing project: providing services to taxonomists for standard genome sequencing and annotation.</title>
        <authorList>
            <consortium name="The Broad Institute Genomics Platform"/>
            <consortium name="The Broad Institute Genome Sequencing Center for Infectious Disease"/>
            <person name="Wu L."/>
            <person name="Ma J."/>
        </authorList>
    </citation>
    <scope>NUCLEOTIDE SEQUENCE [LARGE SCALE GENOMIC DNA]</scope>
    <source>
        <strain evidence="3">KCTC 62192</strain>
    </source>
</reference>
<name>A0ABV7ABM0_9RHOB</name>
<dbReference type="Proteomes" id="UP001595443">
    <property type="component" value="Unassembled WGS sequence"/>
</dbReference>
<proteinExistence type="predicted"/>
<keyword evidence="1" id="KW-0812">Transmembrane</keyword>
<evidence type="ECO:0000313" key="3">
    <source>
        <dbReference type="Proteomes" id="UP001595443"/>
    </source>
</evidence>
<dbReference type="EMBL" id="JBHRSK010000001">
    <property type="protein sequence ID" value="MFC2966632.1"/>
    <property type="molecule type" value="Genomic_DNA"/>
</dbReference>
<sequence length="53" mass="5796">MFTIGWLAALTFGWIAVAAPADEPQMMLALEVLFAAIGAAIGMWSWLRIRRGC</sequence>